<protein>
    <submittedName>
        <fullName evidence="2">Uncharacterized protein</fullName>
    </submittedName>
</protein>
<feature type="transmembrane region" description="Helical" evidence="1">
    <location>
        <begin position="85"/>
        <end position="114"/>
    </location>
</feature>
<dbReference type="Proteomes" id="UP000250831">
    <property type="component" value="Unassembled WGS sequence"/>
</dbReference>
<sequence>MKSIVYFFCSLMLSIVFNLKTISFQGFLERSDQFKYWILVVIMICVFWIGATMVSLVLNLPTYWSVPYMRERIGEPAKNIPGLDIILHFIAFFSLLLVSVFPFLLLYVAIIFVYSQSSVERSVLFELHMQIYGIRYATIFVSYSLMVYMCENWSLLYHSIGQRQNLAVFYNRPLMQVVSNVSSEKELAVSGQMVTQRRPLIKKRPTFEQFEQTAPIVSLNESWKIKENSLKKKQQFYGMDIDNIDVYLLADLLAKRGELVQQINLQQLRFVDLVAVYTTAETKCIILRNGTILDCPTIFDQLKKAGMENWLVKISKNYAINMFFVQYPIKRVADDLKLQPFIEKMLLQNIRQEQLNEILRTGKGLRGHQVKLFLNNQENYSRIGWDTPINI</sequence>
<dbReference type="EMBL" id="QCXX01000002">
    <property type="protein sequence ID" value="PUV24765.1"/>
    <property type="molecule type" value="Genomic_DNA"/>
</dbReference>
<evidence type="ECO:0000313" key="3">
    <source>
        <dbReference type="Proteomes" id="UP000250831"/>
    </source>
</evidence>
<feature type="transmembrane region" description="Helical" evidence="1">
    <location>
        <begin position="134"/>
        <end position="156"/>
    </location>
</feature>
<organism evidence="2 3">
    <name type="scientific">Sphingobacterium athyrii</name>
    <dbReference type="NCBI Taxonomy" id="2152717"/>
    <lineage>
        <taxon>Bacteria</taxon>
        <taxon>Pseudomonadati</taxon>
        <taxon>Bacteroidota</taxon>
        <taxon>Sphingobacteriia</taxon>
        <taxon>Sphingobacteriales</taxon>
        <taxon>Sphingobacteriaceae</taxon>
        <taxon>Sphingobacterium</taxon>
    </lineage>
</organism>
<keyword evidence="1" id="KW-0472">Membrane</keyword>
<comment type="caution">
    <text evidence="2">The sequence shown here is derived from an EMBL/GenBank/DDBJ whole genome shotgun (WGS) entry which is preliminary data.</text>
</comment>
<reference evidence="2 3" key="1">
    <citation type="submission" date="2018-04" db="EMBL/GenBank/DDBJ databases">
        <title>Sphingobacterium sp. M46 Genome.</title>
        <authorList>
            <person name="Cheng J."/>
            <person name="Li Y."/>
        </authorList>
    </citation>
    <scope>NUCLEOTIDE SEQUENCE [LARGE SCALE GENOMIC DNA]</scope>
    <source>
        <strain evidence="2 3">M46</strain>
    </source>
</reference>
<keyword evidence="1" id="KW-0812">Transmembrane</keyword>
<proteinExistence type="predicted"/>
<gene>
    <name evidence="2" type="ORF">DCO56_07290</name>
</gene>
<evidence type="ECO:0000256" key="1">
    <source>
        <dbReference type="SAM" id="Phobius"/>
    </source>
</evidence>
<accession>A0A363NVB8</accession>
<dbReference type="AlphaFoldDB" id="A0A363NVB8"/>
<feature type="transmembrane region" description="Helical" evidence="1">
    <location>
        <begin position="34"/>
        <end position="64"/>
    </location>
</feature>
<keyword evidence="3" id="KW-1185">Reference proteome</keyword>
<evidence type="ECO:0000313" key="2">
    <source>
        <dbReference type="EMBL" id="PUV24765.1"/>
    </source>
</evidence>
<keyword evidence="1" id="KW-1133">Transmembrane helix</keyword>
<name>A0A363NVB8_9SPHI</name>